<dbReference type="GeneID" id="58049223"/>
<keyword evidence="4" id="KW-1185">Reference proteome</keyword>
<evidence type="ECO:0000313" key="2">
    <source>
        <dbReference type="EMBL" id="QGR68986.1"/>
    </source>
</evidence>
<dbReference type="Proteomes" id="UP000424966">
    <property type="component" value="Chromosome"/>
</dbReference>
<evidence type="ECO:0000313" key="3">
    <source>
        <dbReference type="Proteomes" id="UP000038750"/>
    </source>
</evidence>
<dbReference type="Proteomes" id="UP000038750">
    <property type="component" value="Unassembled WGS sequence"/>
</dbReference>
<organism evidence="1 3">
    <name type="scientific">Yersinia intermedia</name>
    <dbReference type="NCBI Taxonomy" id="631"/>
    <lineage>
        <taxon>Bacteria</taxon>
        <taxon>Pseudomonadati</taxon>
        <taxon>Pseudomonadota</taxon>
        <taxon>Gammaproteobacteria</taxon>
        <taxon>Enterobacterales</taxon>
        <taxon>Yersiniaceae</taxon>
        <taxon>Yersinia</taxon>
    </lineage>
</organism>
<dbReference type="EMBL" id="CPZJ01000004">
    <property type="protein sequence ID" value="CNF49739.1"/>
    <property type="molecule type" value="Genomic_DNA"/>
</dbReference>
<reference evidence="2 4" key="2">
    <citation type="submission" date="2019-11" db="EMBL/GenBank/DDBJ databases">
        <title>FDA dAtabase for Regulatory Grade micrObial Sequences (FDA-ARGOS): Supporting development and validation of Infectious Disease Dx tests.</title>
        <authorList>
            <person name="Patel R."/>
            <person name="Rucinski S."/>
            <person name="Tallon L."/>
            <person name="Sadzewicz L."/>
            <person name="Vavikolanu K."/>
            <person name="Mehta A."/>
            <person name="Aluvathingal J."/>
            <person name="Nadendla S."/>
            <person name="Nandy P."/>
            <person name="Geyer C."/>
            <person name="Yan Y."/>
            <person name="Sichtig H."/>
        </authorList>
    </citation>
    <scope>NUCLEOTIDE SEQUENCE [LARGE SCALE GENOMIC DNA]</scope>
    <source>
        <strain evidence="2 4">FDAARGOS_729</strain>
    </source>
</reference>
<proteinExistence type="predicted"/>
<dbReference type="RefSeq" id="WP_005187295.1">
    <property type="nucleotide sequence ID" value="NZ_CABMNY010000006.1"/>
</dbReference>
<protein>
    <submittedName>
        <fullName evidence="1">Uncharacterized protein</fullName>
    </submittedName>
</protein>
<dbReference type="AlphaFoldDB" id="A0A0T9M1E0"/>
<evidence type="ECO:0000313" key="4">
    <source>
        <dbReference type="Proteomes" id="UP000424966"/>
    </source>
</evidence>
<accession>A0A0T9M1E0</accession>
<dbReference type="EMBL" id="CP046294">
    <property type="protein sequence ID" value="QGR68986.1"/>
    <property type="molecule type" value="Genomic_DNA"/>
</dbReference>
<gene>
    <name evidence="1" type="ORF">ERS008530_01359</name>
    <name evidence="2" type="ORF">FOC37_00485</name>
</gene>
<dbReference type="STRING" id="631.CH53_1401"/>
<evidence type="ECO:0000313" key="1">
    <source>
        <dbReference type="EMBL" id="CNF49739.1"/>
    </source>
</evidence>
<dbReference type="KEGG" id="yin:CH53_1401"/>
<sequence length="47" mass="5335">MAKYLRRRELADGKDTVKLSLMIRTAPFLMRALYSSDYPYGAPIAPS</sequence>
<name>A0A0T9M1E0_YERIN</name>
<reference evidence="1 3" key="1">
    <citation type="submission" date="2015-03" db="EMBL/GenBank/DDBJ databases">
        <authorList>
            <person name="Murphy D."/>
        </authorList>
    </citation>
    <scope>NUCLEOTIDE SEQUENCE [LARGE SCALE GENOMIC DNA]</scope>
    <source>
        <strain evidence="1 3">BR165/97</strain>
    </source>
</reference>